<protein>
    <submittedName>
        <fullName evidence="2">Uncharacterized protein</fullName>
    </submittedName>
</protein>
<evidence type="ECO:0000313" key="2">
    <source>
        <dbReference type="EMBL" id="GCE44240.1"/>
    </source>
</evidence>
<organism evidence="2 3">
    <name type="scientific">Rhodococcus wratislaviensis</name>
    <name type="common">Tsukamurella wratislaviensis</name>
    <dbReference type="NCBI Taxonomy" id="44752"/>
    <lineage>
        <taxon>Bacteria</taxon>
        <taxon>Bacillati</taxon>
        <taxon>Actinomycetota</taxon>
        <taxon>Actinomycetes</taxon>
        <taxon>Mycobacteriales</taxon>
        <taxon>Nocardiaceae</taxon>
        <taxon>Rhodococcus</taxon>
    </lineage>
</organism>
<evidence type="ECO:0000256" key="1">
    <source>
        <dbReference type="SAM" id="MobiDB-lite"/>
    </source>
</evidence>
<dbReference type="Proteomes" id="UP000287519">
    <property type="component" value="Unassembled WGS sequence"/>
</dbReference>
<comment type="caution">
    <text evidence="2">The sequence shown here is derived from an EMBL/GenBank/DDBJ whole genome shotgun (WGS) entry which is preliminary data.</text>
</comment>
<name>A0A402CKR6_RHOWR</name>
<reference evidence="2 3" key="1">
    <citation type="submission" date="2018-11" db="EMBL/GenBank/DDBJ databases">
        <title>Microbial catabolism of amino acid.</title>
        <authorList>
            <person name="Hibi M."/>
            <person name="Ogawa J."/>
        </authorList>
    </citation>
    <scope>NUCLEOTIDE SEQUENCE [LARGE SCALE GENOMIC DNA]</scope>
    <source>
        <strain evidence="2 3">C31-06</strain>
    </source>
</reference>
<keyword evidence="3" id="KW-1185">Reference proteome</keyword>
<feature type="region of interest" description="Disordered" evidence="1">
    <location>
        <begin position="17"/>
        <end position="39"/>
    </location>
</feature>
<dbReference type="AlphaFoldDB" id="A0A402CKR6"/>
<dbReference type="EMBL" id="BHYM01000089">
    <property type="protein sequence ID" value="GCE44240.1"/>
    <property type="molecule type" value="Genomic_DNA"/>
</dbReference>
<evidence type="ECO:0000313" key="3">
    <source>
        <dbReference type="Proteomes" id="UP000287519"/>
    </source>
</evidence>
<gene>
    <name evidence="2" type="ORF">Rhow_008538</name>
</gene>
<proteinExistence type="predicted"/>
<sequence length="97" mass="10780">MKQNRTQQRFPEHYNCATAHRSTSTVAPHGHARQTSRREGRHVAVHLAQPPWPLGDVRTRPAPTSRPACCHHTARPLVAAHLAAGIWTPDTTRAQIS</sequence>
<accession>A0A402CKR6</accession>